<evidence type="ECO:0000256" key="4">
    <source>
        <dbReference type="PROSITE-ProRule" id="PRU00134"/>
    </source>
</evidence>
<dbReference type="AlphaFoldDB" id="A0AAD2Q2E6"/>
<evidence type="ECO:0000256" key="2">
    <source>
        <dbReference type="ARBA" id="ARBA00022771"/>
    </source>
</evidence>
<keyword evidence="8" id="KW-1185">Reference proteome</keyword>
<gene>
    <name evidence="7" type="ORF">MYCIT1_LOCUS8797</name>
</gene>
<feature type="compositionally biased region" description="Polar residues" evidence="5">
    <location>
        <begin position="216"/>
        <end position="228"/>
    </location>
</feature>
<dbReference type="Proteomes" id="UP001295794">
    <property type="component" value="Unassembled WGS sequence"/>
</dbReference>
<name>A0AAD2Q2E6_9AGAR</name>
<accession>A0AAD2Q2E6</accession>
<evidence type="ECO:0000313" key="8">
    <source>
        <dbReference type="Proteomes" id="UP001295794"/>
    </source>
</evidence>
<feature type="region of interest" description="Disordered" evidence="5">
    <location>
        <begin position="207"/>
        <end position="272"/>
    </location>
</feature>
<keyword evidence="3" id="KW-0862">Zinc</keyword>
<dbReference type="GO" id="GO:0008270">
    <property type="term" value="F:zinc ion binding"/>
    <property type="evidence" value="ECO:0007669"/>
    <property type="project" value="UniProtKB-KW"/>
</dbReference>
<evidence type="ECO:0000256" key="1">
    <source>
        <dbReference type="ARBA" id="ARBA00022723"/>
    </source>
</evidence>
<comment type="caution">
    <text evidence="7">The sequence shown here is derived from an EMBL/GenBank/DDBJ whole genome shotgun (WGS) entry which is preliminary data.</text>
</comment>
<sequence>MPAQSTEMCENCLMGSRDLRRCGGCNITRYCSRECQKSHWKEHKSYCEMNKEIVRKAAGRGSEYTARLKSIGKWSDVWGAVVGTASAHALDISAHPENIDQLVLLLHVSYVPRAKPPYTHILYAHTTIPLDALRVYLSSPPWSLPAPTLKQFEQSLAPRPDMIRVLLVDKEAGWTYTTPFLVPPNMKPWPRDPNWFHTLKHMVSPPSPSLGRSGYGNRTQGGVQSNGEGRSDDPDFMSLEESLEALARILTEGTEFAQPKTQPQLGTEPPPT</sequence>
<feature type="domain" description="MYND-type" evidence="6">
    <location>
        <begin position="9"/>
        <end position="47"/>
    </location>
</feature>
<keyword evidence="1" id="KW-0479">Metal-binding</keyword>
<dbReference type="Pfam" id="PF01753">
    <property type="entry name" value="zf-MYND"/>
    <property type="match status" value="1"/>
</dbReference>
<evidence type="ECO:0000256" key="5">
    <source>
        <dbReference type="SAM" id="MobiDB-lite"/>
    </source>
</evidence>
<dbReference type="Gene3D" id="6.10.140.2220">
    <property type="match status" value="1"/>
</dbReference>
<dbReference type="PROSITE" id="PS50865">
    <property type="entry name" value="ZF_MYND_2"/>
    <property type="match status" value="1"/>
</dbReference>
<evidence type="ECO:0000313" key="7">
    <source>
        <dbReference type="EMBL" id="CAK5266832.1"/>
    </source>
</evidence>
<proteinExistence type="predicted"/>
<protein>
    <recommendedName>
        <fullName evidence="6">MYND-type domain-containing protein</fullName>
    </recommendedName>
</protein>
<dbReference type="PROSITE" id="PS01360">
    <property type="entry name" value="ZF_MYND_1"/>
    <property type="match status" value="1"/>
</dbReference>
<dbReference type="SUPFAM" id="SSF144232">
    <property type="entry name" value="HIT/MYND zinc finger-like"/>
    <property type="match status" value="1"/>
</dbReference>
<dbReference type="InterPro" id="IPR002893">
    <property type="entry name" value="Znf_MYND"/>
</dbReference>
<organism evidence="7 8">
    <name type="scientific">Mycena citricolor</name>
    <dbReference type="NCBI Taxonomy" id="2018698"/>
    <lineage>
        <taxon>Eukaryota</taxon>
        <taxon>Fungi</taxon>
        <taxon>Dikarya</taxon>
        <taxon>Basidiomycota</taxon>
        <taxon>Agaricomycotina</taxon>
        <taxon>Agaricomycetes</taxon>
        <taxon>Agaricomycetidae</taxon>
        <taxon>Agaricales</taxon>
        <taxon>Marasmiineae</taxon>
        <taxon>Mycenaceae</taxon>
        <taxon>Mycena</taxon>
    </lineage>
</organism>
<evidence type="ECO:0000256" key="3">
    <source>
        <dbReference type="ARBA" id="ARBA00022833"/>
    </source>
</evidence>
<dbReference type="EMBL" id="CAVNYO010000110">
    <property type="protein sequence ID" value="CAK5266832.1"/>
    <property type="molecule type" value="Genomic_DNA"/>
</dbReference>
<keyword evidence="2 4" id="KW-0863">Zinc-finger</keyword>
<reference evidence="7" key="1">
    <citation type="submission" date="2023-11" db="EMBL/GenBank/DDBJ databases">
        <authorList>
            <person name="De Vega J J."/>
            <person name="De Vega J J."/>
        </authorList>
    </citation>
    <scope>NUCLEOTIDE SEQUENCE</scope>
</reference>
<evidence type="ECO:0000259" key="6">
    <source>
        <dbReference type="PROSITE" id="PS50865"/>
    </source>
</evidence>